<dbReference type="Pfam" id="PF00082">
    <property type="entry name" value="Peptidase_S8"/>
    <property type="match status" value="2"/>
</dbReference>
<evidence type="ECO:0000256" key="10">
    <source>
        <dbReference type="SAM" id="SignalP"/>
    </source>
</evidence>
<feature type="transmembrane region" description="Helical" evidence="9">
    <location>
        <begin position="412"/>
        <end position="435"/>
    </location>
</feature>
<comment type="similarity">
    <text evidence="2 7">Belongs to the peptidase S8 family.</text>
</comment>
<evidence type="ECO:0000256" key="1">
    <source>
        <dbReference type="ARBA" id="ARBA00004613"/>
    </source>
</evidence>
<keyword evidence="4 10" id="KW-0732">Signal</keyword>
<feature type="domain" description="Integrase catalytic" evidence="11">
    <location>
        <begin position="518"/>
        <end position="616"/>
    </location>
</feature>
<name>A0A2N9IPH2_FAGSY</name>
<feature type="region of interest" description="Disordered" evidence="8">
    <location>
        <begin position="638"/>
        <end position="698"/>
    </location>
</feature>
<dbReference type="InterPro" id="IPR043502">
    <property type="entry name" value="DNA/RNA_pol_sf"/>
</dbReference>
<dbReference type="InterPro" id="IPR001584">
    <property type="entry name" value="Integrase_cat-core"/>
</dbReference>
<dbReference type="GO" id="GO:0004252">
    <property type="term" value="F:serine-type endopeptidase activity"/>
    <property type="evidence" value="ECO:0007669"/>
    <property type="project" value="UniProtKB-UniRule"/>
</dbReference>
<keyword evidence="5 7" id="KW-0378">Hydrolase</keyword>
<feature type="transmembrane region" description="Helical" evidence="9">
    <location>
        <begin position="380"/>
        <end position="400"/>
    </location>
</feature>
<dbReference type="Pfam" id="PF05922">
    <property type="entry name" value="Inhibitor_I9"/>
    <property type="match status" value="1"/>
</dbReference>
<dbReference type="InterPro" id="IPR000209">
    <property type="entry name" value="Peptidase_S8/S53_dom"/>
</dbReference>
<evidence type="ECO:0000256" key="2">
    <source>
        <dbReference type="ARBA" id="ARBA00011073"/>
    </source>
</evidence>
<dbReference type="PROSITE" id="PS51892">
    <property type="entry name" value="SUBTILASE"/>
    <property type="match status" value="1"/>
</dbReference>
<dbReference type="GO" id="GO:0006508">
    <property type="term" value="P:proteolysis"/>
    <property type="evidence" value="ECO:0007669"/>
    <property type="project" value="UniProtKB-KW"/>
</dbReference>
<feature type="chain" id="PRO_5014737858" description="Integrase catalytic domain-containing protein" evidence="10">
    <location>
        <begin position="30"/>
        <end position="1394"/>
    </location>
</feature>
<dbReference type="InterPro" id="IPR010259">
    <property type="entry name" value="S8pro/Inhibitor_I9"/>
</dbReference>
<sequence>MAAMSSIIPLYHFFVILIVAAHSIICCGATDNEKDVYIVYMGSLPEGEYSPTSNHLSVLQEVVGESAATKSMIRSYTRSFNGFAARLTDEEQRRIASKKEVLSVFPSRTLQLQTTRSWDFVGLTENAKRQPTVESNVIVGVIDSGIWPKSESFSDEGYGPPPKKWKGSCEGGISLLAKLHGYGYGIISDTGTGHGTHTASTAAGNNVSEASFFGMAKGIAHGGVPSARIAAYKVCGSSNECKDQHILAAFDDAIADGVDIITISIGGVTRPFESDSIAIGSFHALEKGILTVQSAGNAGPSFFTVSSVAPWLFSIAARSIDRKFSNTVVLANGKTFITAVPHHDSLGLVGAAATGLGSVTLWCWSSVAHAKPRDLRSPQVVLLSPFVGSATAASLGFSLFKSDQIWIRSCIVDLMFLSYWWPLLLAVLLAIFWTMGDSNGKDFASSKVSVSQHTPTAPTATIAIGTPIACHVRSEAPTWVLDSGANDHMTDNSTSHISHKGDVFLSSDILLSSVLHVPNFAFNLLSVSRLAKSLNCAKGILQQLSCPYTPEQNGVAERKNRHIMSIVRCLLSGMHVPKSYWHMAVLTAVYLINRTPSRVLHGYSAMSKAYRCYDPVSDLSPSIEITSPLARPVPIFDSMVPESSSPPVQRSSPPLQVYTRRPRTQSPLPDSSLDPGSGMSPTPLVSTPPPPTSRYPSRVRQAPSRFGWLSSTNHPISQYISYFGLSDSYRAFIGKLESVSIPRSVSAALQDPKWVTAMQAEMNALQANQTWELVPLPAGEKTVGCKWVFTVKYMADSSVDRYKARLVAKGFTQVPGKDFGATFAPVAKLTSVRLLVSLAASHSWPLHQLDIKNAFLHGDLLETIYMDTPPGFRAEGEYAGKVCRLRKSLYGLKQSPRAWFSRFSEVILSMEFVRCHSDHTCFIRRRLDGCCIILLVYVDDIILTGDDAPGISQVKQDLGKVFDVKDLGSLRYFLGIEVARSRNGISLSQRKYTLDLLQDTGMLGCRPASTPMDPNLKLSTESGDLLPNPSMYPTFGALPLDSVLSMVIILSPWKSKKQAVVSRSSAEAEYRAMAQGTCEILWLRSILNELGFTEKDSSQLFCDNKSAIMLASDSVLHERSKHIEVDIHFIREKIRSGIIVPSFVPSSDQTADPDISAPGIDILAAFSPKVPPSSAVSDKRSTKFNILSGTSMACPHVAGAAAYLKSFHPDWSPSAIKSALMTTAWPMNATKNPDGDYGEGEFAFGAGLINPVKAVEPGLVYETSKDDYLKMLCSMQISFFGTCPKDVKGSQKDLNYPSMSVRLASNNSFTVEFPRTVTNVGPANSKYETKVITDSQINFSVKPSTLAFKSSSEKKSFVVTASGKGLLVPTRTSASLVWSDGTHNVRSPIVVYTS</sequence>
<dbReference type="FunFam" id="3.30.70.80:FF:000002">
    <property type="entry name" value="Subtilisin-like protease SBT5.3"/>
    <property type="match status" value="1"/>
</dbReference>
<feature type="compositionally biased region" description="Low complexity" evidence="8">
    <location>
        <begin position="666"/>
        <end position="685"/>
    </location>
</feature>
<dbReference type="Pfam" id="PF07727">
    <property type="entry name" value="RVT_2"/>
    <property type="match status" value="1"/>
</dbReference>
<dbReference type="SUPFAM" id="SSF52743">
    <property type="entry name" value="Subtilisin-like"/>
    <property type="match status" value="2"/>
</dbReference>
<dbReference type="InterPro" id="IPR013103">
    <property type="entry name" value="RVT_2"/>
</dbReference>
<dbReference type="PROSITE" id="PS50994">
    <property type="entry name" value="INTEGRASE"/>
    <property type="match status" value="1"/>
</dbReference>
<dbReference type="EMBL" id="OIVN01006142">
    <property type="protein sequence ID" value="SPD26060.1"/>
    <property type="molecule type" value="Genomic_DNA"/>
</dbReference>
<proteinExistence type="inferred from homology"/>
<dbReference type="Gene3D" id="2.60.40.2310">
    <property type="match status" value="1"/>
</dbReference>
<dbReference type="SUPFAM" id="SSF56672">
    <property type="entry name" value="DNA/RNA polymerases"/>
    <property type="match status" value="1"/>
</dbReference>
<keyword evidence="9" id="KW-0472">Membrane</keyword>
<evidence type="ECO:0000313" key="12">
    <source>
        <dbReference type="EMBL" id="SPD26060.1"/>
    </source>
</evidence>
<evidence type="ECO:0000256" key="6">
    <source>
        <dbReference type="ARBA" id="ARBA00022825"/>
    </source>
</evidence>
<dbReference type="Gene3D" id="3.50.30.30">
    <property type="match status" value="1"/>
</dbReference>
<dbReference type="Gene3D" id="3.30.420.10">
    <property type="entry name" value="Ribonuclease H-like superfamily/Ribonuclease H"/>
    <property type="match status" value="1"/>
</dbReference>
<protein>
    <recommendedName>
        <fullName evidence="11">Integrase catalytic domain-containing protein</fullName>
    </recommendedName>
</protein>
<feature type="compositionally biased region" description="Low complexity" evidence="8">
    <location>
        <begin position="641"/>
        <end position="654"/>
    </location>
</feature>
<gene>
    <name evidence="12" type="ORF">FSB_LOCUS53942</name>
</gene>
<evidence type="ECO:0000256" key="7">
    <source>
        <dbReference type="PROSITE-ProRule" id="PRU01240"/>
    </source>
</evidence>
<dbReference type="SUPFAM" id="SSF53098">
    <property type="entry name" value="Ribonuclease H-like"/>
    <property type="match status" value="1"/>
</dbReference>
<evidence type="ECO:0000256" key="4">
    <source>
        <dbReference type="ARBA" id="ARBA00022729"/>
    </source>
</evidence>
<evidence type="ECO:0000259" key="11">
    <source>
        <dbReference type="PROSITE" id="PS50994"/>
    </source>
</evidence>
<dbReference type="Gene3D" id="3.30.70.80">
    <property type="entry name" value="Peptidase S8 propeptide/proteinase inhibitor I9"/>
    <property type="match status" value="1"/>
</dbReference>
<evidence type="ECO:0000256" key="8">
    <source>
        <dbReference type="SAM" id="MobiDB-lite"/>
    </source>
</evidence>
<accession>A0A2N9IPH2</accession>
<dbReference type="GO" id="GO:0015074">
    <property type="term" value="P:DNA integration"/>
    <property type="evidence" value="ECO:0007669"/>
    <property type="project" value="InterPro"/>
</dbReference>
<keyword evidence="6 7" id="KW-0720">Serine protease</keyword>
<organism evidence="12">
    <name type="scientific">Fagus sylvatica</name>
    <name type="common">Beechnut</name>
    <dbReference type="NCBI Taxonomy" id="28930"/>
    <lineage>
        <taxon>Eukaryota</taxon>
        <taxon>Viridiplantae</taxon>
        <taxon>Streptophyta</taxon>
        <taxon>Embryophyta</taxon>
        <taxon>Tracheophyta</taxon>
        <taxon>Spermatophyta</taxon>
        <taxon>Magnoliopsida</taxon>
        <taxon>eudicotyledons</taxon>
        <taxon>Gunneridae</taxon>
        <taxon>Pentapetalae</taxon>
        <taxon>rosids</taxon>
        <taxon>fabids</taxon>
        <taxon>Fagales</taxon>
        <taxon>Fagaceae</taxon>
        <taxon>Fagus</taxon>
    </lineage>
</organism>
<feature type="active site" description="Charge relay system" evidence="7">
    <location>
        <position position="1191"/>
    </location>
</feature>
<dbReference type="InterPro" id="IPR036852">
    <property type="entry name" value="Peptidase_S8/S53_dom_sf"/>
</dbReference>
<keyword evidence="9" id="KW-0812">Transmembrane</keyword>
<dbReference type="InterPro" id="IPR041469">
    <property type="entry name" value="Subtilisin-like_FN3"/>
</dbReference>
<dbReference type="InterPro" id="IPR023828">
    <property type="entry name" value="Peptidase_S8_Ser-AS"/>
</dbReference>
<evidence type="ECO:0000256" key="5">
    <source>
        <dbReference type="ARBA" id="ARBA00022801"/>
    </source>
</evidence>
<keyword evidence="9" id="KW-1133">Transmembrane helix</keyword>
<feature type="signal peptide" evidence="10">
    <location>
        <begin position="1"/>
        <end position="29"/>
    </location>
</feature>
<evidence type="ECO:0000256" key="3">
    <source>
        <dbReference type="ARBA" id="ARBA00022670"/>
    </source>
</evidence>
<dbReference type="PANTHER" id="PTHR10795">
    <property type="entry name" value="PROPROTEIN CONVERTASE SUBTILISIN/KEXIN"/>
    <property type="match status" value="1"/>
</dbReference>
<feature type="active site" description="Charge relay system" evidence="7">
    <location>
        <position position="194"/>
    </location>
</feature>
<evidence type="ECO:0000256" key="9">
    <source>
        <dbReference type="SAM" id="Phobius"/>
    </source>
</evidence>
<dbReference type="GO" id="GO:0005576">
    <property type="term" value="C:extracellular region"/>
    <property type="evidence" value="ECO:0007669"/>
    <property type="project" value="UniProtKB-SubCell"/>
</dbReference>
<dbReference type="PROSITE" id="PS00138">
    <property type="entry name" value="SUBTILASE_SER"/>
    <property type="match status" value="1"/>
</dbReference>
<dbReference type="InterPro" id="IPR037045">
    <property type="entry name" value="S8pro/Inhibitor_I9_sf"/>
</dbReference>
<dbReference type="InterPro" id="IPR036397">
    <property type="entry name" value="RNaseH_sf"/>
</dbReference>
<dbReference type="InterPro" id="IPR012337">
    <property type="entry name" value="RNaseH-like_sf"/>
</dbReference>
<dbReference type="Pfam" id="PF17766">
    <property type="entry name" value="fn3_6"/>
    <property type="match status" value="1"/>
</dbReference>
<dbReference type="CDD" id="cd09272">
    <property type="entry name" value="RNase_HI_RT_Ty1"/>
    <property type="match status" value="1"/>
</dbReference>
<dbReference type="GO" id="GO:0003676">
    <property type="term" value="F:nucleic acid binding"/>
    <property type="evidence" value="ECO:0007669"/>
    <property type="project" value="InterPro"/>
</dbReference>
<dbReference type="InterPro" id="IPR045051">
    <property type="entry name" value="SBT"/>
</dbReference>
<reference evidence="12" key="1">
    <citation type="submission" date="2018-02" db="EMBL/GenBank/DDBJ databases">
        <authorList>
            <person name="Cohen D.B."/>
            <person name="Kent A.D."/>
        </authorList>
    </citation>
    <scope>NUCLEOTIDE SEQUENCE</scope>
</reference>
<comment type="subcellular location">
    <subcellularLocation>
        <location evidence="1">Secreted</location>
    </subcellularLocation>
</comment>
<feature type="active site" description="Charge relay system" evidence="7">
    <location>
        <position position="143"/>
    </location>
</feature>
<keyword evidence="3 7" id="KW-0645">Protease</keyword>
<dbReference type="Gene3D" id="3.40.50.200">
    <property type="entry name" value="Peptidase S8/S53 domain"/>
    <property type="match status" value="2"/>
</dbReference>